<gene>
    <name evidence="1" type="ORF">GQ61_04795</name>
</gene>
<evidence type="ECO:0000313" key="2">
    <source>
        <dbReference type="Proteomes" id="UP000237351"/>
    </source>
</evidence>
<keyword evidence="2" id="KW-1185">Reference proteome</keyword>
<dbReference type="Proteomes" id="UP000237351">
    <property type="component" value="Chromosome"/>
</dbReference>
<evidence type="ECO:0000313" key="1">
    <source>
        <dbReference type="EMBL" id="ARN84728.1"/>
    </source>
</evidence>
<protein>
    <submittedName>
        <fullName evidence="1">Uncharacterized protein</fullName>
    </submittedName>
</protein>
<dbReference type="RefSeq" id="WP_085784199.1">
    <property type="nucleotide sequence ID" value="NZ_CP008743.1"/>
</dbReference>
<sequence>MPIKFIVWCALILVVLDVSTMHASFVDEEKLIITARKEVHHLHVKHLHDFSPFFEEKTYFQIIKDAAAVMLTTDEQTLLMRIIGTFNARAVDYDLVKKEKIDLYERFTGKFFISQEGFKDFLQLEQKLFSKLYTCSYTLTKKGWETCTLVDFAFSHQLAEAIAIPHLALSLGVLIGSETLDLDILQRRSDYHLFPIAQNDFSMVPGF</sequence>
<reference evidence="1 2" key="1">
    <citation type="submission" date="2014-06" db="EMBL/GenBank/DDBJ databases">
        <title>The genome of the endonuclear symbiont Nucleicultrix amoebiphila.</title>
        <authorList>
            <person name="Schulz F."/>
            <person name="Horn M."/>
        </authorList>
    </citation>
    <scope>NUCLEOTIDE SEQUENCE [LARGE SCALE GENOMIC DNA]</scope>
    <source>
        <strain evidence="1 2">FS5</strain>
    </source>
</reference>
<dbReference type="KEGG" id="naf:GQ61_04795"/>
<proteinExistence type="predicted"/>
<accession>A0A1W6N4N5</accession>
<dbReference type="EMBL" id="CP008743">
    <property type="protein sequence ID" value="ARN84728.1"/>
    <property type="molecule type" value="Genomic_DNA"/>
</dbReference>
<name>A0A1W6N4N5_9PROT</name>
<organism evidence="1 2">
    <name type="scientific">Candidatus Nucleicultrix amoebiphila FS5</name>
    <dbReference type="NCBI Taxonomy" id="1414854"/>
    <lineage>
        <taxon>Bacteria</taxon>
        <taxon>Pseudomonadati</taxon>
        <taxon>Pseudomonadota</taxon>
        <taxon>Alphaproteobacteria</taxon>
        <taxon>Holosporales</taxon>
        <taxon>Candidatus Nucleicultricaceae</taxon>
        <taxon>Candidatus Nucleicultrix</taxon>
    </lineage>
</organism>
<dbReference type="AlphaFoldDB" id="A0A1W6N4N5"/>